<gene>
    <name evidence="1" type="ORF">ABUH87_17855</name>
</gene>
<comment type="caution">
    <text evidence="1">The sequence shown here is derived from an EMBL/GenBank/DDBJ whole genome shotgun (WGS) entry which is preliminary data.</text>
</comment>
<name>A0ABV3RGM5_9SPHN</name>
<organism evidence="1 2">
    <name type="scientific">Novosphingobium rhizovicinum</name>
    <dbReference type="NCBI Taxonomy" id="3228928"/>
    <lineage>
        <taxon>Bacteria</taxon>
        <taxon>Pseudomonadati</taxon>
        <taxon>Pseudomonadota</taxon>
        <taxon>Alphaproteobacteria</taxon>
        <taxon>Sphingomonadales</taxon>
        <taxon>Sphingomonadaceae</taxon>
        <taxon>Novosphingobium</taxon>
    </lineage>
</organism>
<dbReference type="Proteomes" id="UP001556118">
    <property type="component" value="Unassembled WGS sequence"/>
</dbReference>
<reference evidence="1 2" key="1">
    <citation type="submission" date="2024-06" db="EMBL/GenBank/DDBJ databases">
        <title>Novosphingobium rhizovicinus M1R2S20.</title>
        <authorList>
            <person name="Sun J.-Q."/>
        </authorList>
    </citation>
    <scope>NUCLEOTIDE SEQUENCE [LARGE SCALE GENOMIC DNA]</scope>
    <source>
        <strain evidence="1 2">M1R2S20</strain>
    </source>
</reference>
<evidence type="ECO:0000313" key="1">
    <source>
        <dbReference type="EMBL" id="MEW9856992.1"/>
    </source>
</evidence>
<protein>
    <submittedName>
        <fullName evidence="1">Uncharacterized protein</fullName>
    </submittedName>
</protein>
<sequence>MLAEPARHLEMIATLRHAGARGPWLGLLREVLSLAGPDAQFMRHSERPWSSATFCGARHVVALTYEGAEAIAQGEAFIAALPDHEFTLRGALVADATVTFAEHSLLDEQRLSIEAEILVLDDT</sequence>
<accession>A0ABV3RGM5</accession>
<keyword evidence="2" id="KW-1185">Reference proteome</keyword>
<proteinExistence type="predicted"/>
<evidence type="ECO:0000313" key="2">
    <source>
        <dbReference type="Proteomes" id="UP001556118"/>
    </source>
</evidence>
<dbReference type="RefSeq" id="WP_367775466.1">
    <property type="nucleotide sequence ID" value="NZ_JBFNXR010000054.1"/>
</dbReference>
<dbReference type="EMBL" id="JBFNXR010000054">
    <property type="protein sequence ID" value="MEW9856992.1"/>
    <property type="molecule type" value="Genomic_DNA"/>
</dbReference>